<evidence type="ECO:0000256" key="3">
    <source>
        <dbReference type="ARBA" id="ARBA00022722"/>
    </source>
</evidence>
<evidence type="ECO:0000313" key="8">
    <source>
        <dbReference type="EMBL" id="OGZ04511.1"/>
    </source>
</evidence>
<dbReference type="InterPro" id="IPR023091">
    <property type="entry name" value="MetalPrtase_cat_dom_sf_prd"/>
</dbReference>
<name>A0A1G2CV15_9BACT</name>
<dbReference type="Proteomes" id="UP000178841">
    <property type="component" value="Unassembled WGS sequence"/>
</dbReference>
<proteinExistence type="inferred from homology"/>
<organism evidence="8 9">
    <name type="scientific">Candidatus Lloydbacteria bacterium RIFCSPHIGHO2_01_FULL_41_20</name>
    <dbReference type="NCBI Taxonomy" id="1798657"/>
    <lineage>
        <taxon>Bacteria</taxon>
        <taxon>Candidatus Lloydiibacteriota</taxon>
    </lineage>
</organism>
<keyword evidence="6" id="KW-0378">Hydrolase</keyword>
<keyword evidence="4" id="KW-0479">Metal-binding</keyword>
<comment type="caution">
    <text evidence="8">The sequence shown here is derived from an EMBL/GenBank/DDBJ whole genome shotgun (WGS) entry which is preliminary data.</text>
</comment>
<keyword evidence="7" id="KW-0862">Zinc</keyword>
<evidence type="ECO:0000256" key="6">
    <source>
        <dbReference type="ARBA" id="ARBA00022801"/>
    </source>
</evidence>
<accession>A0A1G2CV15</accession>
<keyword evidence="3" id="KW-0540">Nuclease</keyword>
<evidence type="ECO:0000256" key="2">
    <source>
        <dbReference type="ARBA" id="ARBA00010875"/>
    </source>
</evidence>
<sequence length="105" mass="11877">MKKAVLGKAYNLSIVFTDNKTTKKLNLAYRGKNKPANVLSFPLSKNHGEIFLSIKEIEKSSKIFNRKGSALVGLFLVHAMVHLKGHLHGSTMERIEERIQKAFRI</sequence>
<dbReference type="EMBL" id="MHLH01000005">
    <property type="protein sequence ID" value="OGZ04511.1"/>
    <property type="molecule type" value="Genomic_DNA"/>
</dbReference>
<evidence type="ECO:0000256" key="4">
    <source>
        <dbReference type="ARBA" id="ARBA00022723"/>
    </source>
</evidence>
<dbReference type="GO" id="GO:0046872">
    <property type="term" value="F:metal ion binding"/>
    <property type="evidence" value="ECO:0007669"/>
    <property type="project" value="UniProtKB-KW"/>
</dbReference>
<dbReference type="GO" id="GO:0004519">
    <property type="term" value="F:endonuclease activity"/>
    <property type="evidence" value="ECO:0007669"/>
    <property type="project" value="UniProtKB-KW"/>
</dbReference>
<dbReference type="Pfam" id="PF02130">
    <property type="entry name" value="YbeY"/>
    <property type="match status" value="1"/>
</dbReference>
<comment type="similarity">
    <text evidence="2">Belongs to the endoribonuclease YbeY family.</text>
</comment>
<protein>
    <submittedName>
        <fullName evidence="8">rRNA maturation RNase YbeY</fullName>
    </submittedName>
</protein>
<evidence type="ECO:0000256" key="5">
    <source>
        <dbReference type="ARBA" id="ARBA00022759"/>
    </source>
</evidence>
<dbReference type="SUPFAM" id="SSF55486">
    <property type="entry name" value="Metalloproteases ('zincins'), catalytic domain"/>
    <property type="match status" value="1"/>
</dbReference>
<keyword evidence="5" id="KW-0255">Endonuclease</keyword>
<dbReference type="GO" id="GO:0006364">
    <property type="term" value="P:rRNA processing"/>
    <property type="evidence" value="ECO:0007669"/>
    <property type="project" value="InterPro"/>
</dbReference>
<dbReference type="STRING" id="1798657.A2648_01595"/>
<dbReference type="InterPro" id="IPR002036">
    <property type="entry name" value="YbeY"/>
</dbReference>
<evidence type="ECO:0000256" key="1">
    <source>
        <dbReference type="ARBA" id="ARBA00001947"/>
    </source>
</evidence>
<dbReference type="GO" id="GO:0004222">
    <property type="term" value="F:metalloendopeptidase activity"/>
    <property type="evidence" value="ECO:0007669"/>
    <property type="project" value="InterPro"/>
</dbReference>
<dbReference type="AlphaFoldDB" id="A0A1G2CV15"/>
<evidence type="ECO:0000256" key="7">
    <source>
        <dbReference type="ARBA" id="ARBA00022833"/>
    </source>
</evidence>
<evidence type="ECO:0000313" key="9">
    <source>
        <dbReference type="Proteomes" id="UP000178841"/>
    </source>
</evidence>
<comment type="cofactor">
    <cofactor evidence="1">
        <name>Zn(2+)</name>
        <dbReference type="ChEBI" id="CHEBI:29105"/>
    </cofactor>
</comment>
<dbReference type="NCBIfam" id="TIGR00043">
    <property type="entry name" value="rRNA maturation RNase YbeY"/>
    <property type="match status" value="1"/>
</dbReference>
<dbReference type="Gene3D" id="3.40.390.30">
    <property type="entry name" value="Metalloproteases ('zincins'), catalytic domain"/>
    <property type="match status" value="1"/>
</dbReference>
<gene>
    <name evidence="8" type="ORF">A2648_01595</name>
</gene>
<reference evidence="8 9" key="1">
    <citation type="journal article" date="2016" name="Nat. Commun.">
        <title>Thousands of microbial genomes shed light on interconnected biogeochemical processes in an aquifer system.</title>
        <authorList>
            <person name="Anantharaman K."/>
            <person name="Brown C.T."/>
            <person name="Hug L.A."/>
            <person name="Sharon I."/>
            <person name="Castelle C.J."/>
            <person name="Probst A.J."/>
            <person name="Thomas B.C."/>
            <person name="Singh A."/>
            <person name="Wilkins M.J."/>
            <person name="Karaoz U."/>
            <person name="Brodie E.L."/>
            <person name="Williams K.H."/>
            <person name="Hubbard S.S."/>
            <person name="Banfield J.F."/>
        </authorList>
    </citation>
    <scope>NUCLEOTIDE SEQUENCE [LARGE SCALE GENOMIC DNA]</scope>
</reference>